<accession>A0A7S0CTP2</accession>
<reference evidence="2" key="1">
    <citation type="submission" date="2021-01" db="EMBL/GenBank/DDBJ databases">
        <authorList>
            <person name="Corre E."/>
            <person name="Pelletier E."/>
            <person name="Niang G."/>
            <person name="Scheremetjew M."/>
            <person name="Finn R."/>
            <person name="Kale V."/>
            <person name="Holt S."/>
            <person name="Cochrane G."/>
            <person name="Meng A."/>
            <person name="Brown T."/>
            <person name="Cohen L."/>
        </authorList>
    </citation>
    <scope>NUCLEOTIDE SEQUENCE</scope>
    <source>
        <strain evidence="2">CCMP2058</strain>
    </source>
</reference>
<evidence type="ECO:0000256" key="1">
    <source>
        <dbReference type="SAM" id="MobiDB-lite"/>
    </source>
</evidence>
<dbReference type="AlphaFoldDB" id="A0A7S0CTP2"/>
<organism evidence="2">
    <name type="scientific">Amorphochlora amoebiformis</name>
    <dbReference type="NCBI Taxonomy" id="1561963"/>
    <lineage>
        <taxon>Eukaryota</taxon>
        <taxon>Sar</taxon>
        <taxon>Rhizaria</taxon>
        <taxon>Cercozoa</taxon>
        <taxon>Chlorarachniophyceae</taxon>
        <taxon>Amorphochlora</taxon>
    </lineage>
</organism>
<sequence>MEQMITQLDPLLIHGIEPSGYAYKHTISRFNTPKEQLHARKGGEKARRTSEKALGVDLTSFKESKLGANGHQVDVIKEIFPRKLPSVSEDGTDCDSSTDAIIGATGAIIGATDAIIGATDATHATHATDGSDGSCYHHRIFINTGGPEKFCIVETEREDAVSFLRRPHGSQGSFCHILDAASQHSHWEPNPRPKGVYQLGVCTSVLQYLDDKELEEVIEGLSRRVYYLYLTVPTTKEYSRQILELDFDDKSAIHRSRLAYQSILGRHFTFISARLLESKRYLNEDNTPFSDLLFRFHPIPTKPPTNTAKQSAGEKKVQKARKNKKKKKKKRH</sequence>
<feature type="region of interest" description="Disordered" evidence="1">
    <location>
        <begin position="300"/>
        <end position="332"/>
    </location>
</feature>
<dbReference type="EMBL" id="HBEM01002788">
    <property type="protein sequence ID" value="CAD8432136.1"/>
    <property type="molecule type" value="Transcribed_RNA"/>
</dbReference>
<gene>
    <name evidence="2" type="ORF">LAMO00422_LOCUS1995</name>
</gene>
<evidence type="ECO:0000313" key="2">
    <source>
        <dbReference type="EMBL" id="CAD8432136.1"/>
    </source>
</evidence>
<feature type="compositionally biased region" description="Basic residues" evidence="1">
    <location>
        <begin position="318"/>
        <end position="332"/>
    </location>
</feature>
<name>A0A7S0CTP2_9EUKA</name>
<protein>
    <submittedName>
        <fullName evidence="2">Uncharacterized protein</fullName>
    </submittedName>
</protein>
<proteinExistence type="predicted"/>